<gene>
    <name evidence="7" type="ORF">Y919_08510</name>
</gene>
<evidence type="ECO:0000259" key="6">
    <source>
        <dbReference type="Pfam" id="PF00578"/>
    </source>
</evidence>
<dbReference type="GO" id="GO:0045454">
    <property type="term" value="P:cell redox homeostasis"/>
    <property type="evidence" value="ECO:0007669"/>
    <property type="project" value="TreeGrafter"/>
</dbReference>
<dbReference type="InterPro" id="IPR000866">
    <property type="entry name" value="AhpC/TSA"/>
</dbReference>
<dbReference type="STRING" id="1156417.Y919_08510"/>
<feature type="domain" description="Alkyl hydroperoxide reductase subunit C/ Thiol specific antioxidant" evidence="6">
    <location>
        <begin position="3"/>
        <end position="45"/>
    </location>
</feature>
<dbReference type="Gene3D" id="3.40.30.10">
    <property type="entry name" value="Glutaredoxin"/>
    <property type="match status" value="1"/>
</dbReference>
<dbReference type="GO" id="GO:0033554">
    <property type="term" value="P:cellular response to stress"/>
    <property type="evidence" value="ECO:0007669"/>
    <property type="project" value="TreeGrafter"/>
</dbReference>
<evidence type="ECO:0000256" key="1">
    <source>
        <dbReference type="ARBA" id="ARBA00009796"/>
    </source>
</evidence>
<reference evidence="7 8" key="1">
    <citation type="submission" date="2013-12" db="EMBL/GenBank/DDBJ databases">
        <title>Draft genome sequence of Caloranaerobacter sp. H53214.</title>
        <authorList>
            <person name="Jiang L.J."/>
            <person name="Shao Z.Z."/>
            <person name="Long M.N."/>
        </authorList>
    </citation>
    <scope>NUCLEOTIDE SEQUENCE [LARGE SCALE GENOMIC DNA]</scope>
    <source>
        <strain evidence="7 8">H53214</strain>
    </source>
</reference>
<dbReference type="GO" id="GO:0008379">
    <property type="term" value="F:thioredoxin peroxidase activity"/>
    <property type="evidence" value="ECO:0007669"/>
    <property type="project" value="TreeGrafter"/>
</dbReference>
<dbReference type="InterPro" id="IPR050217">
    <property type="entry name" value="Peroxiredoxin"/>
</dbReference>
<dbReference type="Pfam" id="PF00578">
    <property type="entry name" value="AhpC-TSA"/>
    <property type="match status" value="1"/>
</dbReference>
<dbReference type="EMBL" id="AZTB01000043">
    <property type="protein sequence ID" value="KGG80035.1"/>
    <property type="molecule type" value="Genomic_DNA"/>
</dbReference>
<dbReference type="Proteomes" id="UP000029622">
    <property type="component" value="Unassembled WGS sequence"/>
</dbReference>
<protein>
    <submittedName>
        <fullName evidence="7">Alkyl hydroperoxide reductase</fullName>
    </submittedName>
</protein>
<comment type="caution">
    <text evidence="7">The sequence shown here is derived from an EMBL/GenBank/DDBJ whole genome shotgun (WGS) entry which is preliminary data.</text>
</comment>
<dbReference type="AlphaFoldDB" id="A0A096BFV1"/>
<evidence type="ECO:0000313" key="8">
    <source>
        <dbReference type="Proteomes" id="UP000029622"/>
    </source>
</evidence>
<dbReference type="PANTHER" id="PTHR10681:SF121">
    <property type="entry name" value="ALKYL HYDROPEROXIDE REDUCTASE C"/>
    <property type="match status" value="1"/>
</dbReference>
<dbReference type="GO" id="GO:0042744">
    <property type="term" value="P:hydrogen peroxide catabolic process"/>
    <property type="evidence" value="ECO:0007669"/>
    <property type="project" value="TreeGrafter"/>
</dbReference>
<dbReference type="GO" id="GO:0005829">
    <property type="term" value="C:cytosol"/>
    <property type="evidence" value="ECO:0007669"/>
    <property type="project" value="TreeGrafter"/>
</dbReference>
<keyword evidence="2" id="KW-0575">Peroxidase</keyword>
<evidence type="ECO:0000256" key="2">
    <source>
        <dbReference type="ARBA" id="ARBA00022559"/>
    </source>
</evidence>
<keyword evidence="3" id="KW-0049">Antioxidant</keyword>
<comment type="similarity">
    <text evidence="1">Belongs to the peroxiredoxin family. AhpC/Prx1 subfamily.</text>
</comment>
<organism evidence="7 8">
    <name type="scientific">Caloranaerobacter azorensis H53214</name>
    <dbReference type="NCBI Taxonomy" id="1156417"/>
    <lineage>
        <taxon>Bacteria</taxon>
        <taxon>Bacillati</taxon>
        <taxon>Bacillota</taxon>
        <taxon>Tissierellia</taxon>
        <taxon>Tissierellales</taxon>
        <taxon>Thermohalobacteraceae</taxon>
        <taxon>Caloranaerobacter</taxon>
    </lineage>
</organism>
<accession>A0A096BFV1</accession>
<name>A0A096BFV1_9FIRM</name>
<dbReference type="GO" id="GO:0006979">
    <property type="term" value="P:response to oxidative stress"/>
    <property type="evidence" value="ECO:0007669"/>
    <property type="project" value="TreeGrafter"/>
</dbReference>
<proteinExistence type="inferred from homology"/>
<keyword evidence="5" id="KW-0676">Redox-active center</keyword>
<keyword evidence="4" id="KW-0560">Oxidoreductase</keyword>
<evidence type="ECO:0000256" key="3">
    <source>
        <dbReference type="ARBA" id="ARBA00022862"/>
    </source>
</evidence>
<dbReference type="SUPFAM" id="SSF52833">
    <property type="entry name" value="Thioredoxin-like"/>
    <property type="match status" value="1"/>
</dbReference>
<evidence type="ECO:0000313" key="7">
    <source>
        <dbReference type="EMBL" id="KGG80035.1"/>
    </source>
</evidence>
<dbReference type="PANTHER" id="PTHR10681">
    <property type="entry name" value="THIOREDOXIN PEROXIDASE"/>
    <property type="match status" value="1"/>
</dbReference>
<evidence type="ECO:0000256" key="4">
    <source>
        <dbReference type="ARBA" id="ARBA00023002"/>
    </source>
</evidence>
<evidence type="ECO:0000256" key="5">
    <source>
        <dbReference type="ARBA" id="ARBA00023284"/>
    </source>
</evidence>
<sequence length="45" mass="5186">MLVGKIAPSFKTKAFINGEIKEVKLEDYRGKWVVLCFYPGDFTFV</sequence>
<dbReference type="InterPro" id="IPR036249">
    <property type="entry name" value="Thioredoxin-like_sf"/>
</dbReference>